<keyword evidence="1 5" id="KW-0489">Methyltransferase</keyword>
<dbReference type="Gene3D" id="3.40.50.150">
    <property type="entry name" value="Vaccinia Virus protein VP39"/>
    <property type="match status" value="1"/>
</dbReference>
<keyword evidence="6" id="KW-1185">Reference proteome</keyword>
<dbReference type="EMBL" id="LAPV01000093">
    <property type="protein sequence ID" value="KKC33186.1"/>
    <property type="molecule type" value="Genomic_DNA"/>
</dbReference>
<feature type="region of interest" description="Disordered" evidence="3">
    <location>
        <begin position="1"/>
        <end position="24"/>
    </location>
</feature>
<evidence type="ECO:0000313" key="6">
    <source>
        <dbReference type="Proteomes" id="UP000033519"/>
    </source>
</evidence>
<dbReference type="AlphaFoldDB" id="A0A0F5PXS5"/>
<dbReference type="CDD" id="cd02440">
    <property type="entry name" value="AdoMet_MTases"/>
    <property type="match status" value="1"/>
</dbReference>
<reference evidence="4 6" key="1">
    <citation type="submission" date="2015-03" db="EMBL/GenBank/DDBJ databases">
        <authorList>
            <person name="Lepp D."/>
            <person name="Hassan Y.I."/>
            <person name="Li X.-Z."/>
            <person name="Zhou T."/>
        </authorList>
    </citation>
    <scope>NUCLEOTIDE SEQUENCE [LARGE SCALE GENOMIC DNA]</scope>
    <source>
        <strain evidence="4 6">Cr7-05</strain>
    </source>
</reference>
<dbReference type="PROSITE" id="PS00092">
    <property type="entry name" value="N6_MTASE"/>
    <property type="match status" value="1"/>
</dbReference>
<evidence type="ECO:0000313" key="7">
    <source>
        <dbReference type="Proteomes" id="UP000182258"/>
    </source>
</evidence>
<dbReference type="GO" id="GO:0003676">
    <property type="term" value="F:nucleic acid binding"/>
    <property type="evidence" value="ECO:0007669"/>
    <property type="project" value="InterPro"/>
</dbReference>
<name>A0A0F5PXS5_9HYPH</name>
<dbReference type="NCBIfam" id="TIGR00095">
    <property type="entry name" value="16S rRNA (guanine(966)-N(2))-methyltransferase RsmD"/>
    <property type="match status" value="1"/>
</dbReference>
<dbReference type="PANTHER" id="PTHR43542">
    <property type="entry name" value="METHYLTRANSFERASE"/>
    <property type="match status" value="1"/>
</dbReference>
<dbReference type="Pfam" id="PF03602">
    <property type="entry name" value="Cons_hypoth95"/>
    <property type="match status" value="1"/>
</dbReference>
<sequence>MRIVAGKFRGKQLNSPSDDSIRPTADRVRESMFNILASRIGPVFDGVRVLDLFAGTGALGLEALSRGASHVTFVDMGAESRGLIRDHIEAFGAGGITKLLRRDATDLGTPGTFGQFDLVFLDPPYGQELGEKALASIAAGGWLQPGATLVFEESVDAEIAIPAGFTLDDRREYGSAAVHFLTFGETKEVAPPTMSPRP</sequence>
<dbReference type="GO" id="GO:0031167">
    <property type="term" value="P:rRNA methylation"/>
    <property type="evidence" value="ECO:0007669"/>
    <property type="project" value="InterPro"/>
</dbReference>
<organism evidence="5 7">
    <name type="scientific">Devosia psychrophila</name>
    <dbReference type="NCBI Taxonomy" id="728005"/>
    <lineage>
        <taxon>Bacteria</taxon>
        <taxon>Pseudomonadati</taxon>
        <taxon>Pseudomonadota</taxon>
        <taxon>Alphaproteobacteria</taxon>
        <taxon>Hyphomicrobiales</taxon>
        <taxon>Devosiaceae</taxon>
        <taxon>Devosia</taxon>
    </lineage>
</organism>
<proteinExistence type="predicted"/>
<evidence type="ECO:0000313" key="5">
    <source>
        <dbReference type="EMBL" id="SFC28225.1"/>
    </source>
</evidence>
<dbReference type="OrthoDB" id="9803017at2"/>
<keyword evidence="2 5" id="KW-0808">Transferase</keyword>
<dbReference type="Proteomes" id="UP000033519">
    <property type="component" value="Unassembled WGS sequence"/>
</dbReference>
<dbReference type="EMBL" id="FOMB01000003">
    <property type="protein sequence ID" value="SFC28225.1"/>
    <property type="molecule type" value="Genomic_DNA"/>
</dbReference>
<dbReference type="InterPro" id="IPR002052">
    <property type="entry name" value="DNA_methylase_N6_adenine_CS"/>
</dbReference>
<dbReference type="InterPro" id="IPR029063">
    <property type="entry name" value="SAM-dependent_MTases_sf"/>
</dbReference>
<reference evidence="5 7" key="2">
    <citation type="submission" date="2016-10" db="EMBL/GenBank/DDBJ databases">
        <authorList>
            <person name="de Groot N.N."/>
        </authorList>
    </citation>
    <scope>NUCLEOTIDE SEQUENCE [LARGE SCALE GENOMIC DNA]</scope>
    <source>
        <strain evidence="5 7">CGMCC 1.10210</strain>
    </source>
</reference>
<dbReference type="PANTHER" id="PTHR43542:SF1">
    <property type="entry name" value="METHYLTRANSFERASE"/>
    <property type="match status" value="1"/>
</dbReference>
<evidence type="ECO:0000256" key="2">
    <source>
        <dbReference type="ARBA" id="ARBA00022679"/>
    </source>
</evidence>
<dbReference type="InterPro" id="IPR004398">
    <property type="entry name" value="RNA_MeTrfase_RsmD"/>
</dbReference>
<dbReference type="GO" id="GO:0008168">
    <property type="term" value="F:methyltransferase activity"/>
    <property type="evidence" value="ECO:0007669"/>
    <property type="project" value="UniProtKB-KW"/>
</dbReference>
<dbReference type="PATRIC" id="fig|728005.3.peg.4522"/>
<evidence type="ECO:0000256" key="3">
    <source>
        <dbReference type="SAM" id="MobiDB-lite"/>
    </source>
</evidence>
<evidence type="ECO:0000313" key="4">
    <source>
        <dbReference type="EMBL" id="KKC33186.1"/>
    </source>
</evidence>
<gene>
    <name evidence="5" type="ORF">SAMN04488059_103247</name>
    <name evidence="4" type="ORF">WH91_09030</name>
</gene>
<accession>A0A0F5PXS5</accession>
<dbReference type="STRING" id="728005.SAMN04488059_103247"/>
<dbReference type="PIRSF" id="PIRSF004553">
    <property type="entry name" value="CHP00095"/>
    <property type="match status" value="1"/>
</dbReference>
<dbReference type="RefSeq" id="WP_046170673.1">
    <property type="nucleotide sequence ID" value="NZ_FOMB01000003.1"/>
</dbReference>
<protein>
    <submittedName>
        <fullName evidence="5">16S rRNA (Guanine966-N2)-methyltransferase</fullName>
    </submittedName>
    <submittedName>
        <fullName evidence="4">DNA methyltransferase</fullName>
    </submittedName>
</protein>
<dbReference type="SUPFAM" id="SSF53335">
    <property type="entry name" value="S-adenosyl-L-methionine-dependent methyltransferases"/>
    <property type="match status" value="1"/>
</dbReference>
<evidence type="ECO:0000256" key="1">
    <source>
        <dbReference type="ARBA" id="ARBA00022603"/>
    </source>
</evidence>
<dbReference type="Proteomes" id="UP000182258">
    <property type="component" value="Unassembled WGS sequence"/>
</dbReference>